<evidence type="ECO:0000256" key="4">
    <source>
        <dbReference type="SAM" id="MobiDB-lite"/>
    </source>
</evidence>
<dbReference type="GO" id="GO:0005794">
    <property type="term" value="C:Golgi apparatus"/>
    <property type="evidence" value="ECO:0007669"/>
    <property type="project" value="UniProtKB-ARBA"/>
</dbReference>
<evidence type="ECO:0000256" key="1">
    <source>
        <dbReference type="ARBA" id="ARBA00022676"/>
    </source>
</evidence>
<name>A0A1Y1IQN2_KLENI</name>
<evidence type="ECO:0000256" key="2">
    <source>
        <dbReference type="ARBA" id="ARBA00022679"/>
    </source>
</evidence>
<evidence type="ECO:0000313" key="8">
    <source>
        <dbReference type="Proteomes" id="UP000054558"/>
    </source>
</evidence>
<feature type="domain" description="Glycosyltransferase 61 catalytic" evidence="6">
    <location>
        <begin position="379"/>
        <end position="454"/>
    </location>
</feature>
<proteinExistence type="predicted"/>
<feature type="region of interest" description="Disordered" evidence="4">
    <location>
        <begin position="62"/>
        <end position="136"/>
    </location>
</feature>
<feature type="transmembrane region" description="Helical" evidence="5">
    <location>
        <begin position="20"/>
        <end position="38"/>
    </location>
</feature>
<dbReference type="AlphaFoldDB" id="A0A1Y1IQN2"/>
<dbReference type="Pfam" id="PF04577">
    <property type="entry name" value="Glyco_transf_61"/>
    <property type="match status" value="1"/>
</dbReference>
<evidence type="ECO:0000256" key="3">
    <source>
        <dbReference type="ARBA" id="ARBA00023180"/>
    </source>
</evidence>
<dbReference type="GO" id="GO:0016763">
    <property type="term" value="F:pentosyltransferase activity"/>
    <property type="evidence" value="ECO:0007669"/>
    <property type="project" value="UniProtKB-ARBA"/>
</dbReference>
<keyword evidence="5" id="KW-1133">Transmembrane helix</keyword>
<evidence type="ECO:0000256" key="5">
    <source>
        <dbReference type="SAM" id="Phobius"/>
    </source>
</evidence>
<dbReference type="PANTHER" id="PTHR20961">
    <property type="entry name" value="GLYCOSYLTRANSFERASE"/>
    <property type="match status" value="1"/>
</dbReference>
<keyword evidence="5" id="KW-0472">Membrane</keyword>
<sequence length="568" mass="64389">MAAPRIESPAKRDQLRRCLGLKVVVGLLALALICFWSLDFSSEKHINQLGVLGLQQDRWNSGKAERVHPNTTKQVDTQKQGTEKVDLEQAQAEPKQETEPLRQSETRNEPEKVTEGEAFEDELDIEEGTEEDEEVAWVPKKEAPKPVVVDTHASPEPADLRDEVFECNYTNPRSDFCVMKGDVQVNVHDKSFRLLALNASTPRGRLTIKPFPRKQFPGSLDTVTELALESVDAPADGAAVEAELECSEVHEVPALVFSTAGHTGNYYHDMTDGWVPIYITAYPFEREVVFVISDPVGWWFDKYVGLINALTKYPVLKLGEDQPVHCFQEVRFGLISHGDMAVDETLPPHIRLEWLGQRWARVAGFPVLPTRASGTDSGPLRLGWVHRAEKERNVLNEKAMLDKAREMGFEVVILNRFRNMEEMFQTIQPLDVLMGLHGSGLSNFIFMRGNCVLIQLVPFQLEWFSDNSFGIGAQISRVKYIAPVLSWNESSLSQQYAYDSDVRLHPEEISDRDGWQAWAHYYLEANVTLKMETVESVLQEAKNHLLTPGAVAEHRPWLQPFNGFERKR</sequence>
<accession>A0A1Y1IQN2</accession>
<organism evidence="7 8">
    <name type="scientific">Klebsormidium nitens</name>
    <name type="common">Green alga</name>
    <name type="synonym">Ulothrix nitens</name>
    <dbReference type="NCBI Taxonomy" id="105231"/>
    <lineage>
        <taxon>Eukaryota</taxon>
        <taxon>Viridiplantae</taxon>
        <taxon>Streptophyta</taxon>
        <taxon>Klebsormidiophyceae</taxon>
        <taxon>Klebsormidiales</taxon>
        <taxon>Klebsormidiaceae</taxon>
        <taxon>Klebsormidium</taxon>
    </lineage>
</organism>
<keyword evidence="1" id="KW-0328">Glycosyltransferase</keyword>
<feature type="compositionally biased region" description="Polar residues" evidence="4">
    <location>
        <begin position="69"/>
        <end position="80"/>
    </location>
</feature>
<dbReference type="GO" id="GO:0016757">
    <property type="term" value="F:glycosyltransferase activity"/>
    <property type="evidence" value="ECO:0000318"/>
    <property type="project" value="GO_Central"/>
</dbReference>
<dbReference type="OrthoDB" id="529273at2759"/>
<protein>
    <recommendedName>
        <fullName evidence="6">Glycosyltransferase 61 catalytic domain-containing protein</fullName>
    </recommendedName>
</protein>
<keyword evidence="2" id="KW-0808">Transferase</keyword>
<dbReference type="InterPro" id="IPR007657">
    <property type="entry name" value="Glycosyltransferase_61"/>
</dbReference>
<keyword evidence="8" id="KW-1185">Reference proteome</keyword>
<keyword evidence="3" id="KW-0325">Glycoprotein</keyword>
<keyword evidence="5" id="KW-0812">Transmembrane</keyword>
<evidence type="ECO:0000313" key="7">
    <source>
        <dbReference type="EMBL" id="GAQ91779.1"/>
    </source>
</evidence>
<dbReference type="Proteomes" id="UP000054558">
    <property type="component" value="Unassembled WGS sequence"/>
</dbReference>
<dbReference type="PANTHER" id="PTHR20961:SF124">
    <property type="entry name" value="GLYCOSYLTRANSFERASE"/>
    <property type="match status" value="1"/>
</dbReference>
<gene>
    <name evidence="7" type="ORF">KFL_008520050</name>
</gene>
<feature type="compositionally biased region" description="Basic and acidic residues" evidence="4">
    <location>
        <begin position="94"/>
        <end position="115"/>
    </location>
</feature>
<evidence type="ECO:0000259" key="6">
    <source>
        <dbReference type="Pfam" id="PF04577"/>
    </source>
</evidence>
<reference evidence="7 8" key="1">
    <citation type="journal article" date="2014" name="Nat. Commun.">
        <title>Klebsormidium flaccidum genome reveals primary factors for plant terrestrial adaptation.</title>
        <authorList>
            <person name="Hori K."/>
            <person name="Maruyama F."/>
            <person name="Fujisawa T."/>
            <person name="Togashi T."/>
            <person name="Yamamoto N."/>
            <person name="Seo M."/>
            <person name="Sato S."/>
            <person name="Yamada T."/>
            <person name="Mori H."/>
            <person name="Tajima N."/>
            <person name="Moriyama T."/>
            <person name="Ikeuchi M."/>
            <person name="Watanabe M."/>
            <person name="Wada H."/>
            <person name="Kobayashi K."/>
            <person name="Saito M."/>
            <person name="Masuda T."/>
            <person name="Sasaki-Sekimoto Y."/>
            <person name="Mashiguchi K."/>
            <person name="Awai K."/>
            <person name="Shimojima M."/>
            <person name="Masuda S."/>
            <person name="Iwai M."/>
            <person name="Nobusawa T."/>
            <person name="Narise T."/>
            <person name="Kondo S."/>
            <person name="Saito H."/>
            <person name="Sato R."/>
            <person name="Murakawa M."/>
            <person name="Ihara Y."/>
            <person name="Oshima-Yamada Y."/>
            <person name="Ohtaka K."/>
            <person name="Satoh M."/>
            <person name="Sonobe K."/>
            <person name="Ishii M."/>
            <person name="Ohtani R."/>
            <person name="Kanamori-Sato M."/>
            <person name="Honoki R."/>
            <person name="Miyazaki D."/>
            <person name="Mochizuki H."/>
            <person name="Umetsu J."/>
            <person name="Higashi K."/>
            <person name="Shibata D."/>
            <person name="Kamiya Y."/>
            <person name="Sato N."/>
            <person name="Nakamura Y."/>
            <person name="Tabata S."/>
            <person name="Ida S."/>
            <person name="Kurokawa K."/>
            <person name="Ohta H."/>
        </authorList>
    </citation>
    <scope>NUCLEOTIDE SEQUENCE [LARGE SCALE GENOMIC DNA]</scope>
    <source>
        <strain evidence="7 8">NIES-2285</strain>
    </source>
</reference>
<dbReference type="InterPro" id="IPR049625">
    <property type="entry name" value="Glyco_transf_61_cat"/>
</dbReference>
<dbReference type="OMA" id="GVHHPCD"/>
<dbReference type="EMBL" id="DF237801">
    <property type="protein sequence ID" value="GAQ91779.1"/>
    <property type="molecule type" value="Genomic_DNA"/>
</dbReference>
<dbReference type="STRING" id="105231.A0A1Y1IQN2"/>
<feature type="compositionally biased region" description="Acidic residues" evidence="4">
    <location>
        <begin position="117"/>
        <end position="135"/>
    </location>
</feature>